<name>A0A1H0Y5P1_9MICO</name>
<protein>
    <recommendedName>
        <fullName evidence="3">Leucine rich repeat variant domain-containing protein</fullName>
    </recommendedName>
</protein>
<feature type="compositionally biased region" description="Basic and acidic residues" evidence="2">
    <location>
        <begin position="65"/>
        <end position="83"/>
    </location>
</feature>
<keyword evidence="1" id="KW-0175">Coiled coil</keyword>
<dbReference type="Pfam" id="PF25591">
    <property type="entry name" value="LRV_2"/>
    <property type="match status" value="1"/>
</dbReference>
<feature type="coiled-coil region" evidence="1">
    <location>
        <begin position="96"/>
        <end position="207"/>
    </location>
</feature>
<dbReference type="STRING" id="1079994.SAMN04488565_0545"/>
<dbReference type="InterPro" id="IPR057893">
    <property type="entry name" value="LRV_2"/>
</dbReference>
<evidence type="ECO:0000256" key="2">
    <source>
        <dbReference type="SAM" id="MobiDB-lite"/>
    </source>
</evidence>
<sequence>MNRESAPARLTLDAARELLAAPTTAAAELAEIAAKFPELRGRVAEHANITPMLADWIARNSAPVREAHDPAPPHAPSERRAAPHADGGASLSEWERRLAAKEAERLRRARLEAEEELRDVVRDKARVESEVEIARQNLARAKAALDSEQARIREAEARISEQIGARAELDDVVKILRTNIGDLEYVLEQESLAYAQAETRLAQVKREHDA</sequence>
<gene>
    <name evidence="4" type="ORF">SAMN04488565_0545</name>
</gene>
<evidence type="ECO:0000259" key="3">
    <source>
        <dbReference type="Pfam" id="PF25591"/>
    </source>
</evidence>
<dbReference type="EMBL" id="FNKB01000001">
    <property type="protein sequence ID" value="SDQ10478.1"/>
    <property type="molecule type" value="Genomic_DNA"/>
</dbReference>
<dbReference type="Proteomes" id="UP000182690">
    <property type="component" value="Unassembled WGS sequence"/>
</dbReference>
<dbReference type="RefSeq" id="WP_010155685.1">
    <property type="nucleotide sequence ID" value="NZ_FNKB01000001.1"/>
</dbReference>
<accession>A0A1H0Y5P1</accession>
<dbReference type="OrthoDB" id="9964478at2"/>
<reference evidence="4 5" key="1">
    <citation type="submission" date="2016-10" db="EMBL/GenBank/DDBJ databases">
        <authorList>
            <person name="de Groot N.N."/>
        </authorList>
    </citation>
    <scope>NUCLEOTIDE SEQUENCE [LARGE SCALE GENOMIC DNA]</scope>
    <source>
        <strain evidence="4 5">DSM 22788</strain>
    </source>
</reference>
<evidence type="ECO:0000313" key="4">
    <source>
        <dbReference type="EMBL" id="SDQ10478.1"/>
    </source>
</evidence>
<evidence type="ECO:0000256" key="1">
    <source>
        <dbReference type="SAM" id="Coils"/>
    </source>
</evidence>
<organism evidence="4 5">
    <name type="scientific">Leucobacter chromiiresistens</name>
    <dbReference type="NCBI Taxonomy" id="1079994"/>
    <lineage>
        <taxon>Bacteria</taxon>
        <taxon>Bacillati</taxon>
        <taxon>Actinomycetota</taxon>
        <taxon>Actinomycetes</taxon>
        <taxon>Micrococcales</taxon>
        <taxon>Microbacteriaceae</taxon>
        <taxon>Leucobacter</taxon>
    </lineage>
</organism>
<feature type="domain" description="Leucine rich repeat variant" evidence="3">
    <location>
        <begin position="14"/>
        <end position="63"/>
    </location>
</feature>
<dbReference type="AlphaFoldDB" id="A0A1H0Y5P1"/>
<proteinExistence type="predicted"/>
<evidence type="ECO:0000313" key="5">
    <source>
        <dbReference type="Proteomes" id="UP000182690"/>
    </source>
</evidence>
<feature type="region of interest" description="Disordered" evidence="2">
    <location>
        <begin position="65"/>
        <end position="91"/>
    </location>
</feature>